<dbReference type="Proteomes" id="UP000199601">
    <property type="component" value="Unassembled WGS sequence"/>
</dbReference>
<sequence>MRTLEGVLARHPFFRGMDPRYLELAVGCAANMRFAAGDLIFREGRPADHFYLIRAGRIALETAVLGRGSLTVQTLGDGDILGWSWLVPPYNSRFDARAVETTRAIGFDGKCLRDKCEEDHELGYELQKRVIAVLGEYLDATRFRLLDIYADVIG</sequence>
<dbReference type="InterPro" id="IPR018490">
    <property type="entry name" value="cNMP-bd_dom_sf"/>
</dbReference>
<dbReference type="Gene3D" id="2.60.120.10">
    <property type="entry name" value="Jelly Rolls"/>
    <property type="match status" value="1"/>
</dbReference>
<gene>
    <name evidence="1" type="ORF">BN000_04982</name>
</gene>
<evidence type="ECO:0000313" key="1">
    <source>
        <dbReference type="EMBL" id="CQD20654.1"/>
    </source>
</evidence>
<dbReference type="CDD" id="cd00038">
    <property type="entry name" value="CAP_ED"/>
    <property type="match status" value="1"/>
</dbReference>
<dbReference type="Pfam" id="PF00027">
    <property type="entry name" value="cNMP_binding"/>
    <property type="match status" value="1"/>
</dbReference>
<proteinExistence type="predicted"/>
<dbReference type="InterPro" id="IPR014710">
    <property type="entry name" value="RmlC-like_jellyroll"/>
</dbReference>
<evidence type="ECO:0000313" key="2">
    <source>
        <dbReference type="Proteomes" id="UP000199601"/>
    </source>
</evidence>
<protein>
    <submittedName>
        <fullName evidence="1">Putative transcriptional regulator</fullName>
    </submittedName>
</protein>
<organism evidence="1 2">
    <name type="scientific">Mycobacterium europaeum</name>
    <dbReference type="NCBI Taxonomy" id="761804"/>
    <lineage>
        <taxon>Bacteria</taxon>
        <taxon>Bacillati</taxon>
        <taxon>Actinomycetota</taxon>
        <taxon>Actinomycetes</taxon>
        <taxon>Mycobacteriales</taxon>
        <taxon>Mycobacteriaceae</taxon>
        <taxon>Mycobacterium</taxon>
        <taxon>Mycobacterium simiae complex</taxon>
    </lineage>
</organism>
<dbReference type="SUPFAM" id="SSF51206">
    <property type="entry name" value="cAMP-binding domain-like"/>
    <property type="match status" value="1"/>
</dbReference>
<accession>A0A0U1DPX9</accession>
<dbReference type="AlphaFoldDB" id="A0A0U1DPX9"/>
<dbReference type="EMBL" id="CTEC01000002">
    <property type="protein sequence ID" value="CQD20654.1"/>
    <property type="molecule type" value="Genomic_DNA"/>
</dbReference>
<dbReference type="RefSeq" id="WP_090422942.1">
    <property type="nucleotide sequence ID" value="NZ_CP157315.1"/>
</dbReference>
<keyword evidence="2" id="KW-1185">Reference proteome</keyword>
<reference evidence="2" key="1">
    <citation type="submission" date="2015-03" db="EMBL/GenBank/DDBJ databases">
        <authorList>
            <person name="Urmite Genomes"/>
        </authorList>
    </citation>
    <scope>NUCLEOTIDE SEQUENCE [LARGE SCALE GENOMIC DNA]</scope>
    <source>
        <strain evidence="2">CSUR P1344</strain>
    </source>
</reference>
<dbReference type="SMART" id="SM00100">
    <property type="entry name" value="cNMP"/>
    <property type="match status" value="1"/>
</dbReference>
<name>A0A0U1DPX9_9MYCO</name>
<dbReference type="PROSITE" id="PS50042">
    <property type="entry name" value="CNMP_BINDING_3"/>
    <property type="match status" value="1"/>
</dbReference>
<dbReference type="InterPro" id="IPR000595">
    <property type="entry name" value="cNMP-bd_dom"/>
</dbReference>